<dbReference type="GO" id="GO:0016020">
    <property type="term" value="C:membrane"/>
    <property type="evidence" value="ECO:0007669"/>
    <property type="project" value="UniProtKB-SubCell"/>
</dbReference>
<keyword evidence="3" id="KW-0813">Transport</keyword>
<dbReference type="NCBIfam" id="TIGR01297">
    <property type="entry name" value="CDF"/>
    <property type="match status" value="1"/>
</dbReference>
<organism evidence="10 11">
    <name type="scientific">Paenibacillus validus</name>
    <dbReference type="NCBI Taxonomy" id="44253"/>
    <lineage>
        <taxon>Bacteria</taxon>
        <taxon>Bacillati</taxon>
        <taxon>Bacillota</taxon>
        <taxon>Bacilli</taxon>
        <taxon>Bacillales</taxon>
        <taxon>Paenibacillaceae</taxon>
        <taxon>Paenibacillus</taxon>
    </lineage>
</organism>
<gene>
    <name evidence="10" type="ORF">GNP93_24445</name>
</gene>
<dbReference type="Gene3D" id="3.30.70.1350">
    <property type="entry name" value="Cation efflux protein, cytoplasmic domain"/>
    <property type="match status" value="1"/>
</dbReference>
<evidence type="ECO:0000256" key="4">
    <source>
        <dbReference type="ARBA" id="ARBA00022692"/>
    </source>
</evidence>
<dbReference type="InterPro" id="IPR058533">
    <property type="entry name" value="Cation_efflux_TM"/>
</dbReference>
<feature type="transmembrane region" description="Helical" evidence="7">
    <location>
        <begin position="40"/>
        <end position="61"/>
    </location>
</feature>
<reference evidence="10 11" key="1">
    <citation type="submission" date="2019-11" db="EMBL/GenBank/DDBJ databases">
        <title>Draft genome sequences of five Paenibacillus species of dairy origin.</title>
        <authorList>
            <person name="Olajide A.M."/>
            <person name="Chen S."/>
            <person name="Lapointe G."/>
        </authorList>
    </citation>
    <scope>NUCLEOTIDE SEQUENCE [LARGE SCALE GENOMIC DNA]</scope>
    <source>
        <strain evidence="10 11">2CS3</strain>
    </source>
</reference>
<evidence type="ECO:0000256" key="3">
    <source>
        <dbReference type="ARBA" id="ARBA00022448"/>
    </source>
</evidence>
<evidence type="ECO:0000256" key="7">
    <source>
        <dbReference type="SAM" id="Phobius"/>
    </source>
</evidence>
<evidence type="ECO:0000256" key="6">
    <source>
        <dbReference type="ARBA" id="ARBA00023136"/>
    </source>
</evidence>
<evidence type="ECO:0000256" key="1">
    <source>
        <dbReference type="ARBA" id="ARBA00004141"/>
    </source>
</evidence>
<dbReference type="Pfam" id="PF01545">
    <property type="entry name" value="Cation_efflux"/>
    <property type="match status" value="1"/>
</dbReference>
<dbReference type="Pfam" id="PF16916">
    <property type="entry name" value="ZT_dimer"/>
    <property type="match status" value="1"/>
</dbReference>
<name>A0A7X3CUQ9_9BACL</name>
<evidence type="ECO:0000313" key="10">
    <source>
        <dbReference type="EMBL" id="MUG73762.1"/>
    </source>
</evidence>
<dbReference type="SUPFAM" id="SSF160240">
    <property type="entry name" value="Cation efflux protein cytoplasmic domain-like"/>
    <property type="match status" value="1"/>
</dbReference>
<evidence type="ECO:0000259" key="9">
    <source>
        <dbReference type="Pfam" id="PF16916"/>
    </source>
</evidence>
<dbReference type="PANTHER" id="PTHR43840">
    <property type="entry name" value="MITOCHONDRIAL METAL TRANSPORTER 1-RELATED"/>
    <property type="match status" value="1"/>
</dbReference>
<dbReference type="RefSeq" id="WP_127608998.1">
    <property type="nucleotide sequence ID" value="NZ_JARTHJ010000192.1"/>
</dbReference>
<dbReference type="FunFam" id="1.20.1510.10:FF:000006">
    <property type="entry name" value="Divalent cation efflux transporter"/>
    <property type="match status" value="1"/>
</dbReference>
<evidence type="ECO:0000256" key="2">
    <source>
        <dbReference type="ARBA" id="ARBA00008114"/>
    </source>
</evidence>
<dbReference type="InterPro" id="IPR027469">
    <property type="entry name" value="Cation_efflux_TMD_sf"/>
</dbReference>
<comment type="subcellular location">
    <subcellularLocation>
        <location evidence="1">Membrane</location>
        <topology evidence="1">Multi-pass membrane protein</topology>
    </subcellularLocation>
</comment>
<feature type="domain" description="Cation efflux protein transmembrane" evidence="8">
    <location>
        <begin position="15"/>
        <end position="205"/>
    </location>
</feature>
<evidence type="ECO:0000256" key="5">
    <source>
        <dbReference type="ARBA" id="ARBA00022989"/>
    </source>
</evidence>
<dbReference type="EMBL" id="WNZX01000032">
    <property type="protein sequence ID" value="MUG73762.1"/>
    <property type="molecule type" value="Genomic_DNA"/>
</dbReference>
<dbReference type="SUPFAM" id="SSF161111">
    <property type="entry name" value="Cation efflux protein transmembrane domain-like"/>
    <property type="match status" value="1"/>
</dbReference>
<feature type="transmembrane region" description="Helical" evidence="7">
    <location>
        <begin position="182"/>
        <end position="199"/>
    </location>
</feature>
<dbReference type="Proteomes" id="UP000450917">
    <property type="component" value="Unassembled WGS sequence"/>
</dbReference>
<keyword evidence="6 7" id="KW-0472">Membrane</keyword>
<comment type="similarity">
    <text evidence="2">Belongs to the cation diffusion facilitator (CDF) transporter (TC 2.A.4) family.</text>
</comment>
<keyword evidence="4 7" id="KW-0812">Transmembrane</keyword>
<feature type="transmembrane region" description="Helical" evidence="7">
    <location>
        <begin position="158"/>
        <end position="176"/>
    </location>
</feature>
<sequence>MDSYDSLKEGEKGAWLSIVAYVFLSAFKITIGYMTGSEALAADGINNTTDIVVSLAVLIGLRISRKPPDRDHPYGHKRAETIASLIASFIMAAAGLQVVLQAGRSFFADERTAPDMLAAWVALACAAVMWGVYVYNYRLAKRIENQSLMAAAQDNRSDALVSIGAAVGIIGSRLGFPVLDAVAALIVGLIILKTAWEVFSHASHTLTDGFDDQRLKVFKQTVKTTPGVKRIKDIRARIHGNSVLLDVVVEVSAELSVGESHDISDEIERRMLREHRVNNVHVHIEPFEEQEKNGNQPYR</sequence>
<accession>A0A7X3CUQ9</accession>
<dbReference type="PANTHER" id="PTHR43840:SF50">
    <property type="entry name" value="MANGANESE EFFLUX SYSTEM PROTEIN MNES"/>
    <property type="match status" value="1"/>
</dbReference>
<dbReference type="InterPro" id="IPR027470">
    <property type="entry name" value="Cation_efflux_CTD"/>
</dbReference>
<dbReference type="AlphaFoldDB" id="A0A7X3CUQ9"/>
<dbReference type="GO" id="GO:0008324">
    <property type="term" value="F:monoatomic cation transmembrane transporter activity"/>
    <property type="evidence" value="ECO:0007669"/>
    <property type="project" value="InterPro"/>
</dbReference>
<feature type="transmembrane region" description="Helical" evidence="7">
    <location>
        <begin position="82"/>
        <end position="102"/>
    </location>
</feature>
<evidence type="ECO:0000259" key="8">
    <source>
        <dbReference type="Pfam" id="PF01545"/>
    </source>
</evidence>
<feature type="domain" description="Cation efflux protein cytoplasmic" evidence="9">
    <location>
        <begin position="214"/>
        <end position="287"/>
    </location>
</feature>
<proteinExistence type="inferred from homology"/>
<feature type="transmembrane region" description="Helical" evidence="7">
    <location>
        <begin position="117"/>
        <end position="137"/>
    </location>
</feature>
<dbReference type="InterPro" id="IPR002524">
    <property type="entry name" value="Cation_efflux"/>
</dbReference>
<keyword evidence="5 7" id="KW-1133">Transmembrane helix</keyword>
<comment type="caution">
    <text evidence="10">The sequence shown here is derived from an EMBL/GenBank/DDBJ whole genome shotgun (WGS) entry which is preliminary data.</text>
</comment>
<keyword evidence="11" id="KW-1185">Reference proteome</keyword>
<dbReference type="Gene3D" id="1.20.1510.10">
    <property type="entry name" value="Cation efflux protein transmembrane domain"/>
    <property type="match status" value="1"/>
</dbReference>
<protein>
    <submittedName>
        <fullName evidence="10">Cation diffusion facilitator family transporter</fullName>
    </submittedName>
</protein>
<dbReference type="InterPro" id="IPR036837">
    <property type="entry name" value="Cation_efflux_CTD_sf"/>
</dbReference>
<feature type="transmembrane region" description="Helical" evidence="7">
    <location>
        <begin position="12"/>
        <end position="34"/>
    </location>
</feature>
<dbReference type="InterPro" id="IPR050291">
    <property type="entry name" value="CDF_Transporter"/>
</dbReference>
<evidence type="ECO:0000313" key="11">
    <source>
        <dbReference type="Proteomes" id="UP000450917"/>
    </source>
</evidence>